<name>A0A4R6B4A0_9RHOB</name>
<gene>
    <name evidence="2" type="ORF">E2L05_01310</name>
</gene>
<dbReference type="AlphaFoldDB" id="A0A4R6B4A0"/>
<reference evidence="2 3" key="1">
    <citation type="submission" date="2019-03" db="EMBL/GenBank/DDBJ databases">
        <title>Rhodobacteraceae bacterium SM1902, a new member of the family Rhodobacteraceae isolated from Yantai.</title>
        <authorList>
            <person name="Sun Y."/>
        </authorList>
    </citation>
    <scope>NUCLEOTIDE SEQUENCE [LARGE SCALE GENOMIC DNA]</scope>
    <source>
        <strain evidence="2 3">SM1902</strain>
    </source>
</reference>
<evidence type="ECO:0000313" key="3">
    <source>
        <dbReference type="Proteomes" id="UP000294562"/>
    </source>
</evidence>
<dbReference type="Proteomes" id="UP000294562">
    <property type="component" value="Unassembled WGS sequence"/>
</dbReference>
<dbReference type="EMBL" id="SMZO01000002">
    <property type="protein sequence ID" value="TDL91245.1"/>
    <property type="molecule type" value="Genomic_DNA"/>
</dbReference>
<evidence type="ECO:0000259" key="1">
    <source>
        <dbReference type="Pfam" id="PF04366"/>
    </source>
</evidence>
<dbReference type="CDD" id="cd11524">
    <property type="entry name" value="SYLF"/>
    <property type="match status" value="1"/>
</dbReference>
<protein>
    <submittedName>
        <fullName evidence="2">Twin-arginine translocation pathway signal</fullName>
    </submittedName>
</protein>
<dbReference type="PROSITE" id="PS51257">
    <property type="entry name" value="PROKAR_LIPOPROTEIN"/>
    <property type="match status" value="1"/>
</dbReference>
<sequence>MTNFTRRSVVLGAAALAACDTSQGSGGAEVIDRRVTNALSYLYETYPETVQLRDKAIGKLVMPMIGEAGFIVGGSYGEGALQIDDVTVEYYSATQGSIGFQIGAQQFAYVIFFLTPTALRRFRTSPGWTGGAEAELTGGQQGAGLSASTVTQNSSVAFLFARQGLMAGATIQGTKYTRILR</sequence>
<dbReference type="OrthoDB" id="7847492at2"/>
<proteinExistence type="predicted"/>
<comment type="caution">
    <text evidence="2">The sequence shown here is derived from an EMBL/GenBank/DDBJ whole genome shotgun (WGS) entry which is preliminary data.</text>
</comment>
<accession>A0A4R6B4A0</accession>
<keyword evidence="3" id="KW-1185">Reference proteome</keyword>
<dbReference type="InterPro" id="IPR007461">
    <property type="entry name" value="Ysc84_actin-binding"/>
</dbReference>
<dbReference type="Pfam" id="PF04366">
    <property type="entry name" value="Ysc84"/>
    <property type="match status" value="1"/>
</dbReference>
<feature type="domain" description="Ysc84 actin-binding" evidence="1">
    <location>
        <begin position="95"/>
        <end position="177"/>
    </location>
</feature>
<organism evidence="2 3">
    <name type="scientific">Meridianimarinicoccus aquatilis</name>
    <dbReference type="NCBI Taxonomy" id="2552766"/>
    <lineage>
        <taxon>Bacteria</taxon>
        <taxon>Pseudomonadati</taxon>
        <taxon>Pseudomonadota</taxon>
        <taxon>Alphaproteobacteria</taxon>
        <taxon>Rhodobacterales</taxon>
        <taxon>Paracoccaceae</taxon>
        <taxon>Meridianimarinicoccus</taxon>
    </lineage>
</organism>
<evidence type="ECO:0000313" key="2">
    <source>
        <dbReference type="EMBL" id="TDL91245.1"/>
    </source>
</evidence>
<dbReference type="RefSeq" id="WP_133341085.1">
    <property type="nucleotide sequence ID" value="NZ_SMZO01000002.1"/>
</dbReference>